<evidence type="ECO:0000313" key="3">
    <source>
        <dbReference type="EMBL" id="KAF9959150.1"/>
    </source>
</evidence>
<dbReference type="AlphaFoldDB" id="A0A9P6J2A6"/>
<organism evidence="3 4">
    <name type="scientific">Mortierella alpina</name>
    <name type="common">Oleaginous fungus</name>
    <name type="synonym">Mortierella renispora</name>
    <dbReference type="NCBI Taxonomy" id="64518"/>
    <lineage>
        <taxon>Eukaryota</taxon>
        <taxon>Fungi</taxon>
        <taxon>Fungi incertae sedis</taxon>
        <taxon>Mucoromycota</taxon>
        <taxon>Mortierellomycotina</taxon>
        <taxon>Mortierellomycetes</taxon>
        <taxon>Mortierellales</taxon>
        <taxon>Mortierellaceae</taxon>
        <taxon>Mortierella</taxon>
    </lineage>
</organism>
<keyword evidence="1" id="KW-0175">Coiled coil</keyword>
<feature type="compositionally biased region" description="Polar residues" evidence="2">
    <location>
        <begin position="643"/>
        <end position="659"/>
    </location>
</feature>
<feature type="compositionally biased region" description="Basic and acidic residues" evidence="2">
    <location>
        <begin position="472"/>
        <end position="482"/>
    </location>
</feature>
<feature type="compositionally biased region" description="Basic and acidic residues" evidence="2">
    <location>
        <begin position="962"/>
        <end position="981"/>
    </location>
</feature>
<protein>
    <submittedName>
        <fullName evidence="3">Uncharacterized protein</fullName>
    </submittedName>
</protein>
<feature type="compositionally biased region" description="Low complexity" evidence="2">
    <location>
        <begin position="764"/>
        <end position="778"/>
    </location>
</feature>
<feature type="region of interest" description="Disordered" evidence="2">
    <location>
        <begin position="759"/>
        <end position="826"/>
    </location>
</feature>
<reference evidence="3" key="1">
    <citation type="journal article" date="2020" name="Fungal Divers.">
        <title>Resolving the Mortierellaceae phylogeny through synthesis of multi-gene phylogenetics and phylogenomics.</title>
        <authorList>
            <person name="Vandepol N."/>
            <person name="Liber J."/>
            <person name="Desiro A."/>
            <person name="Na H."/>
            <person name="Kennedy M."/>
            <person name="Barry K."/>
            <person name="Grigoriev I.V."/>
            <person name="Miller A.N."/>
            <person name="O'Donnell K."/>
            <person name="Stajich J.E."/>
            <person name="Bonito G."/>
        </authorList>
    </citation>
    <scope>NUCLEOTIDE SEQUENCE</scope>
    <source>
        <strain evidence="3">CK1249</strain>
    </source>
</reference>
<evidence type="ECO:0000256" key="2">
    <source>
        <dbReference type="SAM" id="MobiDB-lite"/>
    </source>
</evidence>
<feature type="compositionally biased region" description="Basic and acidic residues" evidence="2">
    <location>
        <begin position="160"/>
        <end position="176"/>
    </location>
</feature>
<feature type="compositionally biased region" description="Basic residues" evidence="2">
    <location>
        <begin position="544"/>
        <end position="555"/>
    </location>
</feature>
<feature type="compositionally biased region" description="Basic and acidic residues" evidence="2">
    <location>
        <begin position="55"/>
        <end position="70"/>
    </location>
</feature>
<feature type="region of interest" description="Disordered" evidence="2">
    <location>
        <begin position="445"/>
        <end position="560"/>
    </location>
</feature>
<feature type="region of interest" description="Disordered" evidence="2">
    <location>
        <begin position="348"/>
        <end position="403"/>
    </location>
</feature>
<dbReference type="OrthoDB" id="2448774at2759"/>
<gene>
    <name evidence="3" type="ORF">BGZ70_008949</name>
</gene>
<evidence type="ECO:0000256" key="1">
    <source>
        <dbReference type="SAM" id="Coils"/>
    </source>
</evidence>
<name>A0A9P6J2A6_MORAP</name>
<dbReference type="Proteomes" id="UP000738359">
    <property type="component" value="Unassembled WGS sequence"/>
</dbReference>
<accession>A0A9P6J2A6</accession>
<feature type="region of interest" description="Disordered" evidence="2">
    <location>
        <begin position="578"/>
        <end position="660"/>
    </location>
</feature>
<feature type="region of interest" description="Disordered" evidence="2">
    <location>
        <begin position="929"/>
        <end position="1069"/>
    </location>
</feature>
<feature type="compositionally biased region" description="Polar residues" evidence="2">
    <location>
        <begin position="214"/>
        <end position="225"/>
    </location>
</feature>
<feature type="compositionally biased region" description="Acidic residues" evidence="2">
    <location>
        <begin position="81"/>
        <end position="103"/>
    </location>
</feature>
<evidence type="ECO:0000313" key="4">
    <source>
        <dbReference type="Proteomes" id="UP000738359"/>
    </source>
</evidence>
<feature type="coiled-coil region" evidence="1">
    <location>
        <begin position="826"/>
        <end position="853"/>
    </location>
</feature>
<feature type="compositionally biased region" description="Low complexity" evidence="2">
    <location>
        <begin position="508"/>
        <end position="527"/>
    </location>
</feature>
<feature type="compositionally biased region" description="Acidic residues" evidence="2">
    <location>
        <begin position="446"/>
        <end position="464"/>
    </location>
</feature>
<feature type="compositionally biased region" description="Polar residues" evidence="2">
    <location>
        <begin position="193"/>
        <end position="205"/>
    </location>
</feature>
<feature type="compositionally biased region" description="Polar residues" evidence="2">
    <location>
        <begin position="21"/>
        <end position="33"/>
    </location>
</feature>
<comment type="caution">
    <text evidence="3">The sequence shown here is derived from an EMBL/GenBank/DDBJ whole genome shotgun (WGS) entry which is preliminary data.</text>
</comment>
<keyword evidence="4" id="KW-1185">Reference proteome</keyword>
<feature type="region of interest" description="Disordered" evidence="2">
    <location>
        <begin position="253"/>
        <end position="279"/>
    </location>
</feature>
<feature type="compositionally biased region" description="Basic and acidic residues" evidence="2">
    <location>
        <begin position="386"/>
        <end position="403"/>
    </location>
</feature>
<feature type="compositionally biased region" description="Basic and acidic residues" evidence="2">
    <location>
        <begin position="105"/>
        <end position="118"/>
    </location>
</feature>
<feature type="compositionally biased region" description="Low complexity" evidence="2">
    <location>
        <begin position="264"/>
        <end position="277"/>
    </location>
</feature>
<feature type="compositionally biased region" description="Acidic residues" evidence="2">
    <location>
        <begin position="782"/>
        <end position="791"/>
    </location>
</feature>
<feature type="compositionally biased region" description="Polar residues" evidence="2">
    <location>
        <begin position="938"/>
        <end position="961"/>
    </location>
</feature>
<feature type="compositionally biased region" description="Basic and acidic residues" evidence="2">
    <location>
        <begin position="630"/>
        <end position="639"/>
    </location>
</feature>
<feature type="region of interest" description="Disordered" evidence="2">
    <location>
        <begin position="19"/>
        <end position="176"/>
    </location>
</feature>
<feature type="compositionally biased region" description="Basic and acidic residues" evidence="2">
    <location>
        <begin position="348"/>
        <end position="375"/>
    </location>
</feature>
<proteinExistence type="predicted"/>
<feature type="region of interest" description="Disordered" evidence="2">
    <location>
        <begin position="192"/>
        <end position="227"/>
    </location>
</feature>
<dbReference type="EMBL" id="JAAAHY010000688">
    <property type="protein sequence ID" value="KAF9959150.1"/>
    <property type="molecule type" value="Genomic_DNA"/>
</dbReference>
<sequence length="1069" mass="118854">MDESLLEEKFRKRLDAAIPITETSKAGPSSTTMAVGLSAKESRTTTVTNPIDSEVVDKQKVATRKLRQDLYHSSYSPTEFSDVEDQDDNEDDNEDEDEDEGQDTVELKRHDINDKDNDQSQPPPPQTQSTSLQTQVREGLWESNTLAHRHRVPSNPIQIKESRDNNPRRDSGDISFEREVALARAKRELRASLNRTGGQRPSDQANPDGIPSDVNHSNAPSSPVLSVSRLDRGRDLALEDLVSPTRFIFGSRHSSQQHQYDPTAPAGFSSAAPAASGHNWQSAPTFPLLSTAEDLAQLDIATGAEERFLEMAGAFGEGQAVASIFGTLKGMIRQVKTEKKLLEKANQKLQKELRKTRRDLERSRKANEKMQKVDHATQSSSHTKPGRGDKDREAESISAQQEKDKIARNMVAFQKRIDALERQRAELQVREQLRAKEEANLMLLIDSDDDSQQGEGAVESESESGSESVESAGDHAKDDKMPRQIQSVCSDSEHSIMQRPHGQRGLGASRRPSAKAPVASSSRAASSKFKEEQEYSGTSGSRTKSGRKKARSKSAHHLELRQFVDKVEEVVHIHHHVYYGDDDQHDDPSPISRSRSVDASRRSAAAPLRNVTHSEYGEPSEGQYYFRPRTGRDIDDQPRHQPLGQNAVPQRVSEPSHTSYDGDTHSFRNRGLHHSPMTAVQQNGAPVQPFQRSQFPYNDLARPEPEQLPIPPRSRVVTIVDGGEENARYGTTASRAFTVSQGVAFHELGIPLSFQRRSTAVPVSPEGSESSSCTESNSDAYDTPDVDDGESQELPYPIRQRSSAATTTTAQKPGPAKNADSSGSSEQKLHVVLRELEEEVRHLRKSYFELHHDLETIGQKSVGDFAVDSKGKGRSLNGGVSSTTAVTGPLAVETAAAEQRRQQKKLIREQLLKVVDSLGEKTDEIMRLQEQQEQRLQNKSNNSKKTLRSVQCLRTSTSGTRNDTRRSDKDRHEKNDPHDDTTTATSKRGLDNEQEAHEEDGQQATAEQDKDQDTDTSDSQGTARPRQRHPDQKNRASGMEQGKAQRSQSKEPEGYRHRLANGFRVPKLH</sequence>
<feature type="coiled-coil region" evidence="1">
    <location>
        <begin position="403"/>
        <end position="442"/>
    </location>
</feature>